<keyword evidence="3" id="KW-0288">FMN</keyword>
<dbReference type="OrthoDB" id="9778912at2"/>
<dbReference type="CDD" id="cd04730">
    <property type="entry name" value="NPD_like"/>
    <property type="match status" value="1"/>
</dbReference>
<keyword evidence="2" id="KW-0285">Flavoprotein</keyword>
<dbReference type="Pfam" id="PF03060">
    <property type="entry name" value="NMO"/>
    <property type="match status" value="1"/>
</dbReference>
<dbReference type="PANTHER" id="PTHR42747">
    <property type="entry name" value="NITRONATE MONOOXYGENASE-RELATED"/>
    <property type="match status" value="1"/>
</dbReference>
<dbReference type="SUPFAM" id="SSF51412">
    <property type="entry name" value="Inosine monophosphate dehydrogenase (IMPDH)"/>
    <property type="match status" value="1"/>
</dbReference>
<proteinExistence type="inferred from homology"/>
<dbReference type="InterPro" id="IPR004136">
    <property type="entry name" value="NMO"/>
</dbReference>
<evidence type="ECO:0000256" key="1">
    <source>
        <dbReference type="ARBA" id="ARBA00009881"/>
    </source>
</evidence>
<reference evidence="6 7" key="1">
    <citation type="journal article" date="2014" name="Antonie Van Leeuwenhoek">
        <title>Hyphomonas beringensis sp. nov. and Hyphomonas chukchiensis sp. nov., isolated from surface seawater of the Bering Sea and Chukchi Sea.</title>
        <authorList>
            <person name="Li C."/>
            <person name="Lai Q."/>
            <person name="Li G."/>
            <person name="Dong C."/>
            <person name="Wang J."/>
            <person name="Liao Y."/>
            <person name="Shao Z."/>
        </authorList>
    </citation>
    <scope>NUCLEOTIDE SEQUENCE [LARGE SCALE GENOMIC DNA]</scope>
    <source>
        <strain evidence="6 7">25B14_1</strain>
    </source>
</reference>
<evidence type="ECO:0000313" key="7">
    <source>
        <dbReference type="Proteomes" id="UP000027037"/>
    </source>
</evidence>
<dbReference type="eggNOG" id="COG2070">
    <property type="taxonomic scope" value="Bacteria"/>
</dbReference>
<comment type="caution">
    <text evidence="6">The sequence shown here is derived from an EMBL/GenBank/DDBJ whole genome shotgun (WGS) entry which is preliminary data.</text>
</comment>
<keyword evidence="4" id="KW-0560">Oxidoreductase</keyword>
<dbReference type="InterPro" id="IPR013785">
    <property type="entry name" value="Aldolase_TIM"/>
</dbReference>
<keyword evidence="5" id="KW-0503">Monooxygenase</keyword>
<organism evidence="6 7">
    <name type="scientific">Hyphomonas beringensis</name>
    <dbReference type="NCBI Taxonomy" id="1280946"/>
    <lineage>
        <taxon>Bacteria</taxon>
        <taxon>Pseudomonadati</taxon>
        <taxon>Pseudomonadota</taxon>
        <taxon>Alphaproteobacteria</taxon>
        <taxon>Hyphomonadales</taxon>
        <taxon>Hyphomonadaceae</taxon>
        <taxon>Hyphomonas</taxon>
    </lineage>
</organism>
<accession>A0A062UI60</accession>
<dbReference type="PATRIC" id="fig|1280946.3.peg.259"/>
<dbReference type="STRING" id="1280946.HY29_01350"/>
<evidence type="ECO:0000256" key="5">
    <source>
        <dbReference type="ARBA" id="ARBA00023033"/>
    </source>
</evidence>
<dbReference type="AlphaFoldDB" id="A0A062UI60"/>
<keyword evidence="7" id="KW-1185">Reference proteome</keyword>
<comment type="similarity">
    <text evidence="1">Belongs to the nitronate monooxygenase family. NMO class I subfamily.</text>
</comment>
<evidence type="ECO:0000256" key="3">
    <source>
        <dbReference type="ARBA" id="ARBA00022643"/>
    </source>
</evidence>
<evidence type="ECO:0000256" key="4">
    <source>
        <dbReference type="ARBA" id="ARBA00023002"/>
    </source>
</evidence>
<dbReference type="RefSeq" id="WP_034790240.1">
    <property type="nucleotide sequence ID" value="NZ_AWFF01000001.1"/>
</dbReference>
<dbReference type="Gene3D" id="3.20.20.70">
    <property type="entry name" value="Aldolase class I"/>
    <property type="match status" value="1"/>
</dbReference>
<dbReference type="Proteomes" id="UP000027037">
    <property type="component" value="Unassembled WGS sequence"/>
</dbReference>
<dbReference type="PANTHER" id="PTHR42747:SF4">
    <property type="entry name" value="BLR1330 PROTEIN"/>
    <property type="match status" value="1"/>
</dbReference>
<dbReference type="EMBL" id="AWFF01000001">
    <property type="protein sequence ID" value="KCZ57403.1"/>
    <property type="molecule type" value="Genomic_DNA"/>
</dbReference>
<name>A0A062UI60_9PROT</name>
<sequence>MLIDFTFGGRLKVPLIVSPMFLVSNPPLALACCSRGVMGSFPAHSTRTREVFSDWLQDMERGLAEMDSPAPYAVNLVVHPTNERYPGDLDLCIQHKVPVVLTSKGAPDDVFNRIHDYGGVAFHDIASARHAEKAAAAGADALIAVCAGAGGHTGTINPFALLNEVRQVTDKPVILAGGMSTGQDILAAQAMGASACYFGTRFIATRECLSDDVTQQMMIAATAKDIFFSAALDGAPANWLRPSLINEGLNPDEIAAYAPGKRVMNQAAKARYSKIKSAGHGVGMIQSVESAANLCDRIIDEYVRARMSFGESLKDSPVSEMG</sequence>
<gene>
    <name evidence="6" type="ORF">HY29_01350</name>
</gene>
<dbReference type="GO" id="GO:0018580">
    <property type="term" value="F:nitronate monooxygenase activity"/>
    <property type="evidence" value="ECO:0007669"/>
    <property type="project" value="InterPro"/>
</dbReference>
<protein>
    <submittedName>
        <fullName evidence="6">Uncharacterized protein</fullName>
    </submittedName>
</protein>
<evidence type="ECO:0000256" key="2">
    <source>
        <dbReference type="ARBA" id="ARBA00022630"/>
    </source>
</evidence>
<evidence type="ECO:0000313" key="6">
    <source>
        <dbReference type="EMBL" id="KCZ57403.1"/>
    </source>
</evidence>